<protein>
    <submittedName>
        <fullName evidence="2">Uncharacterized protein</fullName>
    </submittedName>
</protein>
<feature type="non-terminal residue" evidence="2">
    <location>
        <position position="1"/>
    </location>
</feature>
<feature type="compositionally biased region" description="Basic residues" evidence="1">
    <location>
        <begin position="1"/>
        <end position="10"/>
    </location>
</feature>
<reference evidence="2" key="1">
    <citation type="submission" date="2020-02" db="EMBL/GenBank/DDBJ databases">
        <authorList>
            <person name="Meier V. D."/>
        </authorList>
    </citation>
    <scope>NUCLEOTIDE SEQUENCE</scope>
    <source>
        <strain evidence="2">AVDCRST_MAG73</strain>
    </source>
</reference>
<accession>A0A6J4U654</accession>
<dbReference type="AlphaFoldDB" id="A0A6J4U654"/>
<name>A0A6J4U654_9BACT</name>
<gene>
    <name evidence="2" type="ORF">AVDCRST_MAG73-1741</name>
</gene>
<sequence>GVRRCHRHRTPTPDPEQGVRRDRTNTNGPQILRLRPGGRPAFCPPQRRGDAGAGDELGRAGGQGHGRRI</sequence>
<feature type="compositionally biased region" description="Gly residues" evidence="1">
    <location>
        <begin position="59"/>
        <end position="69"/>
    </location>
</feature>
<dbReference type="EMBL" id="CADCWE010000108">
    <property type="protein sequence ID" value="CAA9539247.1"/>
    <property type="molecule type" value="Genomic_DNA"/>
</dbReference>
<organism evidence="2">
    <name type="scientific">uncultured Thermomicrobiales bacterium</name>
    <dbReference type="NCBI Taxonomy" id="1645740"/>
    <lineage>
        <taxon>Bacteria</taxon>
        <taxon>Pseudomonadati</taxon>
        <taxon>Thermomicrobiota</taxon>
        <taxon>Thermomicrobia</taxon>
        <taxon>Thermomicrobiales</taxon>
        <taxon>environmental samples</taxon>
    </lineage>
</organism>
<evidence type="ECO:0000256" key="1">
    <source>
        <dbReference type="SAM" id="MobiDB-lite"/>
    </source>
</evidence>
<proteinExistence type="predicted"/>
<feature type="region of interest" description="Disordered" evidence="1">
    <location>
        <begin position="1"/>
        <end position="69"/>
    </location>
</feature>
<evidence type="ECO:0000313" key="2">
    <source>
        <dbReference type="EMBL" id="CAA9539247.1"/>
    </source>
</evidence>
<feature type="non-terminal residue" evidence="2">
    <location>
        <position position="69"/>
    </location>
</feature>